<organism evidence="1 2">
    <name type="scientific">Paraburkholderia podalyriae</name>
    <dbReference type="NCBI Taxonomy" id="1938811"/>
    <lineage>
        <taxon>Bacteria</taxon>
        <taxon>Pseudomonadati</taxon>
        <taxon>Pseudomonadota</taxon>
        <taxon>Betaproteobacteria</taxon>
        <taxon>Burkholderiales</taxon>
        <taxon>Burkholderiaceae</taxon>
        <taxon>Paraburkholderia</taxon>
    </lineage>
</organism>
<evidence type="ECO:0000313" key="2">
    <source>
        <dbReference type="Proteomes" id="UP000736373"/>
    </source>
</evidence>
<dbReference type="RefSeq" id="WP_187636311.1">
    <property type="nucleotide sequence ID" value="NZ_VZQQ01000019.1"/>
</dbReference>
<keyword evidence="2" id="KW-1185">Reference proteome</keyword>
<evidence type="ECO:0000313" key="1">
    <source>
        <dbReference type="EMBL" id="MBC8749306.1"/>
    </source>
</evidence>
<comment type="caution">
    <text evidence="1">The sequence shown here is derived from an EMBL/GenBank/DDBJ whole genome shotgun (WGS) entry which is preliminary data.</text>
</comment>
<protein>
    <submittedName>
        <fullName evidence="1">Uncharacterized protein</fullName>
    </submittedName>
</protein>
<sequence>MIDYACFYRRAIRRENIERELTKYDVFVSAFNASDRVRTVFDRVRADKKFWLVHPEYLYTEVERPRNAPAICPEGTDESIQVKELLEEVGDLTGKTVCIDITGFMRHVLAFLVAMLSHIGVREFTALYSEPDAYTKQEHTRFATTTSGDVRSIRGMGAVGVAGLASGATDRDYLILGVGYDYKLINEVTTYKDSSTVFPLFSFPSLSADMYQQSAISAAKSGGIILSDDWTAKRRFAPANDPFSTASVVQEMVAEIERACPEAEIALSPLATKVQVLGFALYWCLEGKSKGTVSLLLPECLTYSRETSSGLRRLWSYTVELFGPLAQG</sequence>
<dbReference type="Proteomes" id="UP000736373">
    <property type="component" value="Unassembled WGS sequence"/>
</dbReference>
<reference evidence="1 2" key="1">
    <citation type="submission" date="2019-09" db="EMBL/GenBank/DDBJ databases">
        <title>Paraburkholderia podalyriae sp. nov., A South African Podalyria-associated rhizobium.</title>
        <authorList>
            <person name="Mavima L."/>
            <person name="Beukes C.W."/>
            <person name="Palmer M."/>
            <person name="De Meyer S.E."/>
            <person name="James E.K."/>
            <person name="Maluk M."/>
            <person name="Avontuur J.R."/>
            <person name="Chan W.Y."/>
            <person name="Venter S.N."/>
            <person name="Steenkamp E.T."/>
        </authorList>
    </citation>
    <scope>NUCLEOTIDE SEQUENCE [LARGE SCALE GENOMIC DNA]</scope>
    <source>
        <strain evidence="1 2">WC7.3b</strain>
    </source>
</reference>
<gene>
    <name evidence="1" type="ORF">F6X42_22765</name>
</gene>
<accession>A0ABR7PSQ7</accession>
<name>A0ABR7PSQ7_9BURK</name>
<proteinExistence type="predicted"/>
<dbReference type="EMBL" id="VZQQ01000019">
    <property type="protein sequence ID" value="MBC8749306.1"/>
    <property type="molecule type" value="Genomic_DNA"/>
</dbReference>